<feature type="coiled-coil region" evidence="1">
    <location>
        <begin position="398"/>
        <end position="457"/>
    </location>
</feature>
<accession>A0AAU9KDP1</accession>
<organism evidence="3 4">
    <name type="scientific">Blepharisma stoltei</name>
    <dbReference type="NCBI Taxonomy" id="1481888"/>
    <lineage>
        <taxon>Eukaryota</taxon>
        <taxon>Sar</taxon>
        <taxon>Alveolata</taxon>
        <taxon>Ciliophora</taxon>
        <taxon>Postciliodesmatophora</taxon>
        <taxon>Heterotrichea</taxon>
        <taxon>Heterotrichida</taxon>
        <taxon>Blepharismidae</taxon>
        <taxon>Blepharisma</taxon>
    </lineage>
</organism>
<feature type="coiled-coil region" evidence="1">
    <location>
        <begin position="1680"/>
        <end position="1773"/>
    </location>
</feature>
<evidence type="ECO:0000313" key="3">
    <source>
        <dbReference type="EMBL" id="CAG9335352.1"/>
    </source>
</evidence>
<evidence type="ECO:0000313" key="4">
    <source>
        <dbReference type="Proteomes" id="UP001162131"/>
    </source>
</evidence>
<feature type="coiled-coil region" evidence="1">
    <location>
        <begin position="660"/>
        <end position="743"/>
    </location>
</feature>
<feature type="coiled-coil region" evidence="1">
    <location>
        <begin position="1022"/>
        <end position="1148"/>
    </location>
</feature>
<name>A0AAU9KDP1_9CILI</name>
<protein>
    <submittedName>
        <fullName evidence="3">Uncharacterized protein</fullName>
    </submittedName>
</protein>
<comment type="caution">
    <text evidence="3">The sequence shown here is derived from an EMBL/GenBank/DDBJ whole genome shotgun (WGS) entry which is preliminary data.</text>
</comment>
<feature type="coiled-coil region" evidence="1">
    <location>
        <begin position="2327"/>
        <end position="2445"/>
    </location>
</feature>
<reference evidence="3" key="1">
    <citation type="submission" date="2021-09" db="EMBL/GenBank/DDBJ databases">
        <authorList>
            <consortium name="AG Swart"/>
            <person name="Singh M."/>
            <person name="Singh A."/>
            <person name="Seah K."/>
            <person name="Emmerich C."/>
        </authorList>
    </citation>
    <scope>NUCLEOTIDE SEQUENCE</scope>
    <source>
        <strain evidence="3">ATCC30299</strain>
    </source>
</reference>
<feature type="coiled-coil region" evidence="1">
    <location>
        <begin position="1885"/>
        <end position="1919"/>
    </location>
</feature>
<feature type="coiled-coil region" evidence="1">
    <location>
        <begin position="45"/>
        <end position="172"/>
    </location>
</feature>
<proteinExistence type="predicted"/>
<sequence>MANLFKEKPPTLETLIDLALQEEREKYEANARRTLEILTIKDNTIQDLQRIIGDQRHEIAELEHQLDDARVLLLNTEKSLESAYQTIEELKTNNFDKEQLSQSLKNELDMLNEKFHRTLKGSEVLEMSDTIAQLQKDLENDKKEAETNIQKINDLTNKLRKVEEEAHKLKQREQYVLELSERQSSIREDNEKVIREKEQVITELRTKVSTQAEHIEALLGKFSQSSYHDVLSKVLQLEEENKNLSRQLAESQRSSVTFKQEDLEGSPDGEVSVKKIQDLESENTRLYEELKISRDHYRDLENSIANKNKELIELQNQLIEIQKSRSQESLTRASPDEELSQLSNSLRTEQMKSQQLERENADLKHIVSSLEQSNKELHQDLSGILTKIDGTESYTQNLAAQTQLVSRLNARITALKNREEQALQQLVRAEEAINKLKQQFEEERQAWNTEKDSILKASKKAKVVKHSQDTQTDVKKEGLEFEWEEFESRRYEKSIADLNKEVTLYQMKHYEVLKDNHALKEKFSQKESQHVEEISRLQREIMQLEKKNEISEEQLGEVKKSLDQLGVKLDKMKDSRDELKSHFEALEKTAKSEISKLTEERNKLKLELEESELNDKRKTQQIAILFETIEGSEDIDKKLVDLAGKLGTSKAVEGSLIKQRSELMTQVINLQKKLEEQTRIANKALENDEESLLQRSKLEKINEELYKKNSELKQQLALKEYDIQALQTQYKRSQDDEKSLKEKVTLYIQQLNESQKRHAQVLAKERQDFRDNLLKVRDEKEQKSGQESDKSLVLAINQLSISLGNAGKRINEPEVFSKICKQLQNLVLLCDETILSNGSKLRELEFLVKANVYFKYLDSSTIEATDRLIDQVELLTNELTFWRNPSNMPNPEIYHSRIKELEKSIIEKEDILKNIEDESIELKRRCEVYDIKVKKLEDMLKMIELNKKAVERSCMNRAEEEIKSKLRIRDEEIRSYIDSLLSKASLDTTEGSRLLLLGREITALKIQLADFQSLYEGLCHERNSLEITNEGLSALIEESEKRDVPININIINTTNTRNLLEQKQAEIFKLKEAFETRKEENSYLQQKVARLEKELAALRNLRAQQSESEGPKEQELRKEISELKEAQRVELENIKTNCEIEIKRNKEELDLEYARKCEKFTDGNYPGYFKQQNEQMLMDIDDLLKENQRLHDENLQFTTKFQVLTNQNSKLKEELDARNQIMNDLQAGLGIETEKSQSQPAKKGKKGSLTLEKPSRPSGFAPQRLIRALVVAKMGESDACRKLRTSGKALADLRENLIKKEESVRTYEARIKGLKRYMAIQKVPEPSDEYFHEEEEEHPSIVSLKRRIREVEIENSELRLSEANAWGQYMPISNLWHQEDNVREDDYGYLIEGVIYLIDQLCESDRDSQSSVCGSIDGKKSPTIEQCQRIVIKALTKGMNKLMRGDESLKSLVEFQPSKEEDRQLWYVELLETQLNIAHNTIRNLVEFTNRISVEITGNMTSSAQYKGAAMDLAKSTKETAQELDILKQACILIRSDLEEVRGIGENIQGKDDNLYKERAILAEGMKKKLEEELLKTKLEHSYETSEMNDQINQLKAESKDIAEKFEEVLEENRKLDTALNETKKQYNKLEIEYDKVAQNNEKLGKEIENMGELRETTGKKVEKVQNDMRQWQTEHQETLISKDKLVAELQKQVKMLQDEKNKHASENTVLKKKNRELRNDIDELREAKGEPEELKMLKIKINALKDDLKFEMERNKREKEAQENKITQLEEYVNYYKSQEEAKKKEKRSKSVGRPPKEKAEKAIKEEEKELMEHTYTIQIMNLKQAYESQIQNLNTQMLALHSTLREKLTVLDDEIRKRIESENKFREFYEGQADSDKRIGQLEEEWKEEVRKLEMALARTQDELKLVKDDRDKLLQRFDEKASTAEGMAEYIKKIDQDRRSMEQEFKGEIFKLNQKIQESATKVNEFKSLNGDLKEKLNTAEKQKEELYSQIKELEHYWENATPKLEEAEKTKAQQKTKIKDYENRIRELEIEKEEIEKQYLEKVDEIRGEIKNAYAEFDKTVEKYEGQISSLKEQISLELKNRKGAKKASETIDYMMQISKKDAVIRSLKTELKSIKPKKDKKQPKSVPEEQQNEVVLLESQIYKLKAIIRNLESQLAGVKEEAQKLRVELDMNIEMHEQNRDKDQTNRKELQELERRHRFEMQRLAEEVNRIRERWHSPEDWNQLVNTNKELELALKRVSDELNRKRDLLENYKSIKDQQENETNAMQDEIEQIKDISEKLKRMKNELGRKDKAIYEMKNALEQSRESEKRLNDDNIVMAEKLRSFKNDLARKDAMIKDLKSRLDSYSSDIENGKILSDQTEKLKDQVRKLKNDCDRKDTQLKAIKVKLETTEMDLEAIQADRQNASTDAFTSLEKEIKKNEKLQQQLKKAESQLQALFNITRRIFRELSASVEGLKSKLGMSGQIDREYYSDCMDILNLDADELSEFVTPGSKSIGSTLEQIERMIDNKELDPGEVIDLFNKLVEERVELEKSSGDCAKKYEDYIKRMKQEIVHQRKAYEERIADLERNLRR</sequence>
<evidence type="ECO:0000256" key="2">
    <source>
        <dbReference type="SAM" id="MobiDB-lite"/>
    </source>
</evidence>
<keyword evidence="1" id="KW-0175">Coiled coil</keyword>
<feature type="coiled-coil region" evidence="1">
    <location>
        <begin position="1585"/>
        <end position="1647"/>
    </location>
</feature>
<feature type="coiled-coil region" evidence="1">
    <location>
        <begin position="2146"/>
        <end position="2298"/>
    </location>
</feature>
<feature type="region of interest" description="Disordered" evidence="2">
    <location>
        <begin position="325"/>
        <end position="348"/>
    </location>
</feature>
<feature type="coiled-coil region" evidence="1">
    <location>
        <begin position="898"/>
        <end position="953"/>
    </location>
</feature>
<feature type="coiled-coil region" evidence="1">
    <location>
        <begin position="520"/>
        <end position="614"/>
    </location>
</feature>
<dbReference type="PANTHER" id="PTHR19327:SF0">
    <property type="entry name" value="GOLGIN SUBFAMILY A MEMBER 4"/>
    <property type="match status" value="1"/>
</dbReference>
<dbReference type="PANTHER" id="PTHR19327">
    <property type="entry name" value="GOLGIN"/>
    <property type="match status" value="1"/>
</dbReference>
<dbReference type="EMBL" id="CAJZBQ010000062">
    <property type="protein sequence ID" value="CAG9335352.1"/>
    <property type="molecule type" value="Genomic_DNA"/>
</dbReference>
<gene>
    <name evidence="3" type="ORF">BSTOLATCC_MIC63828</name>
</gene>
<feature type="coiled-coil region" evidence="1">
    <location>
        <begin position="1966"/>
        <end position="2085"/>
    </location>
</feature>
<feature type="region of interest" description="Disordered" evidence="2">
    <location>
        <begin position="1231"/>
        <end position="1259"/>
    </location>
</feature>
<keyword evidence="4" id="KW-1185">Reference proteome</keyword>
<evidence type="ECO:0000256" key="1">
    <source>
        <dbReference type="SAM" id="Coils"/>
    </source>
</evidence>
<feature type="region of interest" description="Disordered" evidence="2">
    <location>
        <begin position="1784"/>
        <end position="1804"/>
    </location>
</feature>
<dbReference type="Proteomes" id="UP001162131">
    <property type="component" value="Unassembled WGS sequence"/>
</dbReference>